<feature type="region of interest" description="Disordered" evidence="7">
    <location>
        <begin position="1"/>
        <end position="35"/>
    </location>
</feature>
<dbReference type="Pfam" id="PF04082">
    <property type="entry name" value="Fungal_trans"/>
    <property type="match status" value="1"/>
</dbReference>
<evidence type="ECO:0000259" key="8">
    <source>
        <dbReference type="PROSITE" id="PS50048"/>
    </source>
</evidence>
<evidence type="ECO:0000256" key="7">
    <source>
        <dbReference type="SAM" id="MobiDB-lite"/>
    </source>
</evidence>
<dbReference type="SUPFAM" id="SSF57701">
    <property type="entry name" value="Zn2/Cys6 DNA-binding domain"/>
    <property type="match status" value="1"/>
</dbReference>
<dbReference type="RefSeq" id="XP_008031608.1">
    <property type="nucleotide sequence ID" value="XM_008033417.1"/>
</dbReference>
<evidence type="ECO:0000256" key="3">
    <source>
        <dbReference type="ARBA" id="ARBA00023015"/>
    </source>
</evidence>
<organism evidence="9 10">
    <name type="scientific">Exserohilum turcicum (strain 28A)</name>
    <name type="common">Northern leaf blight fungus</name>
    <name type="synonym">Setosphaeria turcica</name>
    <dbReference type="NCBI Taxonomy" id="671987"/>
    <lineage>
        <taxon>Eukaryota</taxon>
        <taxon>Fungi</taxon>
        <taxon>Dikarya</taxon>
        <taxon>Ascomycota</taxon>
        <taxon>Pezizomycotina</taxon>
        <taxon>Dothideomycetes</taxon>
        <taxon>Pleosporomycetidae</taxon>
        <taxon>Pleosporales</taxon>
        <taxon>Pleosporineae</taxon>
        <taxon>Pleosporaceae</taxon>
        <taxon>Exserohilum</taxon>
    </lineage>
</organism>
<dbReference type="GO" id="GO:0005634">
    <property type="term" value="C:nucleus"/>
    <property type="evidence" value="ECO:0007669"/>
    <property type="project" value="TreeGrafter"/>
</dbReference>
<dbReference type="SMART" id="SM00066">
    <property type="entry name" value="GAL4"/>
    <property type="match status" value="1"/>
</dbReference>
<dbReference type="Proteomes" id="UP000016935">
    <property type="component" value="Unassembled WGS sequence"/>
</dbReference>
<dbReference type="PROSITE" id="PS00463">
    <property type="entry name" value="ZN2_CY6_FUNGAL_1"/>
    <property type="match status" value="1"/>
</dbReference>
<dbReference type="GO" id="GO:0006351">
    <property type="term" value="P:DNA-templated transcription"/>
    <property type="evidence" value="ECO:0007669"/>
    <property type="project" value="InterPro"/>
</dbReference>
<name>R0I625_EXST2</name>
<evidence type="ECO:0000256" key="4">
    <source>
        <dbReference type="ARBA" id="ARBA00023125"/>
    </source>
</evidence>
<keyword evidence="2" id="KW-0862">Zinc</keyword>
<dbReference type="EMBL" id="KB908877">
    <property type="protein sequence ID" value="EOA81065.1"/>
    <property type="molecule type" value="Genomic_DNA"/>
</dbReference>
<dbReference type="Gene3D" id="4.10.240.10">
    <property type="entry name" value="Zn(2)-C6 fungal-type DNA-binding domain"/>
    <property type="match status" value="1"/>
</dbReference>
<keyword evidence="6" id="KW-0539">Nucleus</keyword>
<feature type="region of interest" description="Disordered" evidence="7">
    <location>
        <begin position="748"/>
        <end position="767"/>
    </location>
</feature>
<dbReference type="AlphaFoldDB" id="R0I625"/>
<feature type="domain" description="Zn(2)-C6 fungal-type" evidence="8">
    <location>
        <begin position="43"/>
        <end position="75"/>
    </location>
</feature>
<dbReference type="InterPro" id="IPR001138">
    <property type="entry name" value="Zn2Cys6_DnaBD"/>
</dbReference>
<dbReference type="GO" id="GO:0001228">
    <property type="term" value="F:DNA-binding transcription activator activity, RNA polymerase II-specific"/>
    <property type="evidence" value="ECO:0007669"/>
    <property type="project" value="TreeGrafter"/>
</dbReference>
<keyword evidence="10" id="KW-1185">Reference proteome</keyword>
<dbReference type="HOGENOM" id="CLU_007091_1_1_1"/>
<keyword evidence="3" id="KW-0805">Transcription regulation</keyword>
<dbReference type="CDD" id="cd00067">
    <property type="entry name" value="GAL4"/>
    <property type="match status" value="1"/>
</dbReference>
<dbReference type="PANTHER" id="PTHR31944">
    <property type="entry name" value="HEME-RESPONSIVE ZINC FINGER TRANSCRIPTION FACTOR HAP1"/>
    <property type="match status" value="1"/>
</dbReference>
<dbReference type="InterPro" id="IPR036864">
    <property type="entry name" value="Zn2-C6_fun-type_DNA-bd_sf"/>
</dbReference>
<dbReference type="GeneID" id="19401894"/>
<keyword evidence="1" id="KW-0479">Metal-binding</keyword>
<dbReference type="STRING" id="671987.R0I625"/>
<dbReference type="GO" id="GO:0000978">
    <property type="term" value="F:RNA polymerase II cis-regulatory region sequence-specific DNA binding"/>
    <property type="evidence" value="ECO:0007669"/>
    <property type="project" value="TreeGrafter"/>
</dbReference>
<dbReference type="Pfam" id="PF00172">
    <property type="entry name" value="Zn_clus"/>
    <property type="match status" value="1"/>
</dbReference>
<evidence type="ECO:0000313" key="9">
    <source>
        <dbReference type="EMBL" id="EOA81065.1"/>
    </source>
</evidence>
<keyword evidence="4" id="KW-0238">DNA-binding</keyword>
<dbReference type="eggNOG" id="ENOG502SH73">
    <property type="taxonomic scope" value="Eukaryota"/>
</dbReference>
<accession>R0I625</accession>
<evidence type="ECO:0000313" key="10">
    <source>
        <dbReference type="Proteomes" id="UP000016935"/>
    </source>
</evidence>
<evidence type="ECO:0000256" key="5">
    <source>
        <dbReference type="ARBA" id="ARBA00023163"/>
    </source>
</evidence>
<sequence>MSALGSEWISDRSREGSATGCDSPEGNHGPSQQRTSKKRKVLSCYACRDRKLKCDRVFPVCGRCQKTGRRNECTYDPRLLEESHVSAQADGGAPCILAQRPADSNGPTDTPDALRGKIGAQEKRIAMLEQQLALQRTRNSSQYTDVVLEEPTLGEDIMFRGKGFKSIFNGPTSIMGIISSYNELQVFTREALNVDHSIMRVKNDFKAFRDRRKKAAREHPLGGDGSDANIFAVLPEKSIIDAQATLYFQTWETSYRILHEPSFWEEYRAFWEGSGSDKERAAFAAVLVLIIVVTKCLKPKDDTFIGDTTADRQAATDLIDVCEVWIDRQPRRRVTLAFFQLRCLLLLAKRVNCIGMKEDWVASGELLRIALVSGMHRDPALLDNSSLSPFDAEMKKRLWATTMELELQSSIESGFQSGLTGLHFDAPAPAHLADEAFSADTQELPPEQPEGQFTSTSYLNISLKSLPLRVHLTQLLNTSLANMQYADVLHWDAQIQAAISALPEWSSESNAVPYALLRLQLRQYLLILHRPWAQLASKNSRVMYSLTTCVDACNSIIKTHADLLSKGILALSNLRNDTVRVGLTLSQVVFQNCTLNMVESSIAPPGNSDTQIADPHAHFADLSMVKPRGSLGGTLYFATLPHQSFLIKMLCISSIEILERTRQIYDQKIFRLGAGYMEHWLMSAAVGMLPPPPSPATSITYINNGSDDILSRCRKSLDCFTTVAYRVLSLQQDQRDGLVVSLRDTMASTSHSEGRTPSTNGSVLGAPNGYGATPAAYEHSSFVQLNGTNVGLGDESDPKDMNAMLGMMPNIQIEGNGWSFPDFWAFDLGGEF</sequence>
<proteinExistence type="predicted"/>
<evidence type="ECO:0000256" key="6">
    <source>
        <dbReference type="ARBA" id="ARBA00023242"/>
    </source>
</evidence>
<keyword evidence="5" id="KW-0804">Transcription</keyword>
<reference evidence="9 10" key="2">
    <citation type="journal article" date="2013" name="PLoS Genet.">
        <title>Comparative genome structure, secondary metabolite, and effector coding capacity across Cochliobolus pathogens.</title>
        <authorList>
            <person name="Condon B.J."/>
            <person name="Leng Y."/>
            <person name="Wu D."/>
            <person name="Bushley K.E."/>
            <person name="Ohm R.A."/>
            <person name="Otillar R."/>
            <person name="Martin J."/>
            <person name="Schackwitz W."/>
            <person name="Grimwood J."/>
            <person name="MohdZainudin N."/>
            <person name="Xue C."/>
            <person name="Wang R."/>
            <person name="Manning V.A."/>
            <person name="Dhillon B."/>
            <person name="Tu Z.J."/>
            <person name="Steffenson B.J."/>
            <person name="Salamov A."/>
            <person name="Sun H."/>
            <person name="Lowry S."/>
            <person name="LaButti K."/>
            <person name="Han J."/>
            <person name="Copeland A."/>
            <person name="Lindquist E."/>
            <person name="Barry K."/>
            <person name="Schmutz J."/>
            <person name="Baker S.E."/>
            <person name="Ciuffetti L.M."/>
            <person name="Grigoriev I.V."/>
            <person name="Zhong S."/>
            <person name="Turgeon B.G."/>
        </authorList>
    </citation>
    <scope>NUCLEOTIDE SEQUENCE [LARGE SCALE GENOMIC DNA]</scope>
    <source>
        <strain evidence="10">28A</strain>
    </source>
</reference>
<dbReference type="OrthoDB" id="4236860at2759"/>
<evidence type="ECO:0000256" key="1">
    <source>
        <dbReference type="ARBA" id="ARBA00022723"/>
    </source>
</evidence>
<reference evidence="9 10" key="1">
    <citation type="journal article" date="2012" name="PLoS Pathog.">
        <title>Diverse lifestyles and strategies of plant pathogenesis encoded in the genomes of eighteen Dothideomycetes fungi.</title>
        <authorList>
            <person name="Ohm R.A."/>
            <person name="Feau N."/>
            <person name="Henrissat B."/>
            <person name="Schoch C.L."/>
            <person name="Horwitz B.A."/>
            <person name="Barry K.W."/>
            <person name="Condon B.J."/>
            <person name="Copeland A.C."/>
            <person name="Dhillon B."/>
            <person name="Glaser F."/>
            <person name="Hesse C.N."/>
            <person name="Kosti I."/>
            <person name="LaButti K."/>
            <person name="Lindquist E.A."/>
            <person name="Lucas S."/>
            <person name="Salamov A.A."/>
            <person name="Bradshaw R.E."/>
            <person name="Ciuffetti L."/>
            <person name="Hamelin R.C."/>
            <person name="Kema G.H.J."/>
            <person name="Lawrence C."/>
            <person name="Scott J.A."/>
            <person name="Spatafora J.W."/>
            <person name="Turgeon B.G."/>
            <person name="de Wit P.J.G.M."/>
            <person name="Zhong S."/>
            <person name="Goodwin S.B."/>
            <person name="Grigoriev I.V."/>
        </authorList>
    </citation>
    <scope>NUCLEOTIDE SEQUENCE [LARGE SCALE GENOMIC DNA]</scope>
    <source>
        <strain evidence="10">28A</strain>
    </source>
</reference>
<dbReference type="GO" id="GO:0008270">
    <property type="term" value="F:zinc ion binding"/>
    <property type="evidence" value="ECO:0007669"/>
    <property type="project" value="InterPro"/>
</dbReference>
<dbReference type="PROSITE" id="PS50048">
    <property type="entry name" value="ZN2_CY6_FUNGAL_2"/>
    <property type="match status" value="1"/>
</dbReference>
<dbReference type="PANTHER" id="PTHR31944:SF130">
    <property type="entry name" value="ZN(II)2CYS6 TRANSCRIPTION FACTO (EUROFUNG)"/>
    <property type="match status" value="1"/>
</dbReference>
<dbReference type="InterPro" id="IPR007219">
    <property type="entry name" value="XnlR_reg_dom"/>
</dbReference>
<protein>
    <recommendedName>
        <fullName evidence="8">Zn(2)-C6 fungal-type domain-containing protein</fullName>
    </recommendedName>
</protein>
<evidence type="ECO:0000256" key="2">
    <source>
        <dbReference type="ARBA" id="ARBA00022833"/>
    </source>
</evidence>
<dbReference type="InterPro" id="IPR051430">
    <property type="entry name" value="Fungal_TF_Env_Response"/>
</dbReference>
<gene>
    <name evidence="9" type="ORF">SETTUDRAFT_182143</name>
</gene>
<feature type="compositionally biased region" description="Polar residues" evidence="7">
    <location>
        <begin position="748"/>
        <end position="762"/>
    </location>
</feature>
<dbReference type="CDD" id="cd12148">
    <property type="entry name" value="fungal_TF_MHR"/>
    <property type="match status" value="1"/>
</dbReference>